<feature type="compositionally biased region" description="Polar residues" evidence="9">
    <location>
        <begin position="1"/>
        <end position="21"/>
    </location>
</feature>
<evidence type="ECO:0000256" key="3">
    <source>
        <dbReference type="ARBA" id="ARBA00022692"/>
    </source>
</evidence>
<dbReference type="PANTHER" id="PTHR12791">
    <property type="entry name" value="GOLGI SNARE BET1-RELATED"/>
    <property type="match status" value="1"/>
</dbReference>
<feature type="domain" description="T-SNARE coiled-coil homology" evidence="11">
    <location>
        <begin position="24"/>
        <end position="86"/>
    </location>
</feature>
<dbReference type="CDD" id="cd15853">
    <property type="entry name" value="SNARE_Bet1"/>
    <property type="match status" value="1"/>
</dbReference>
<comment type="caution">
    <text evidence="12">The sequence shown here is derived from an EMBL/GenBank/DDBJ whole genome shotgun (WGS) entry which is preliminary data.</text>
</comment>
<dbReference type="GO" id="GO:0015031">
    <property type="term" value="P:protein transport"/>
    <property type="evidence" value="ECO:0007669"/>
    <property type="project" value="UniProtKB-KW"/>
</dbReference>
<dbReference type="InterPro" id="IPR000727">
    <property type="entry name" value="T_SNARE_dom"/>
</dbReference>
<evidence type="ECO:0000256" key="6">
    <source>
        <dbReference type="ARBA" id="ARBA00023034"/>
    </source>
</evidence>
<dbReference type="SMART" id="SM00397">
    <property type="entry name" value="t_SNARE"/>
    <property type="match status" value="1"/>
</dbReference>
<dbReference type="Proteomes" id="UP000192578">
    <property type="component" value="Unassembled WGS sequence"/>
</dbReference>
<keyword evidence="6" id="KW-0333">Golgi apparatus</keyword>
<evidence type="ECO:0000259" key="11">
    <source>
        <dbReference type="PROSITE" id="PS50192"/>
    </source>
</evidence>
<sequence>MHRSVKQGSTNSFGDGNSAARNRTMLEEENERMKNHLGQKISQLKSLTIDIGNEVRSQNRLIGEMDTDFDTSSGFLGGAMARLQKIQRAGYGSVTWKLLGFALVVCVLLYFIIRFK</sequence>
<keyword evidence="13" id="KW-1185">Reference proteome</keyword>
<reference evidence="13" key="1">
    <citation type="submission" date="2017-01" db="EMBL/GenBank/DDBJ databases">
        <title>Comparative genomics of anhydrobiosis in the tardigrade Hypsibius dujardini.</title>
        <authorList>
            <person name="Yoshida Y."/>
            <person name="Koutsovoulos G."/>
            <person name="Laetsch D."/>
            <person name="Stevens L."/>
            <person name="Kumar S."/>
            <person name="Horikawa D."/>
            <person name="Ishino K."/>
            <person name="Komine S."/>
            <person name="Tomita M."/>
            <person name="Blaxter M."/>
            <person name="Arakawa K."/>
        </authorList>
    </citation>
    <scope>NUCLEOTIDE SEQUENCE [LARGE SCALE GENOMIC DNA]</scope>
    <source>
        <strain evidence="13">Z151</strain>
    </source>
</reference>
<evidence type="ECO:0000256" key="2">
    <source>
        <dbReference type="ARBA" id="ARBA00022448"/>
    </source>
</evidence>
<proteinExistence type="predicted"/>
<evidence type="ECO:0000256" key="10">
    <source>
        <dbReference type="SAM" id="Phobius"/>
    </source>
</evidence>
<dbReference type="PROSITE" id="PS50192">
    <property type="entry name" value="T_SNARE"/>
    <property type="match status" value="1"/>
</dbReference>
<evidence type="ECO:0000256" key="8">
    <source>
        <dbReference type="ARBA" id="ARBA00046280"/>
    </source>
</evidence>
<evidence type="ECO:0000256" key="5">
    <source>
        <dbReference type="ARBA" id="ARBA00022989"/>
    </source>
</evidence>
<evidence type="ECO:0000256" key="9">
    <source>
        <dbReference type="SAM" id="MobiDB-lite"/>
    </source>
</evidence>
<keyword evidence="3 10" id="KW-0812">Transmembrane</keyword>
<dbReference type="SUPFAM" id="SSF58038">
    <property type="entry name" value="SNARE fusion complex"/>
    <property type="match status" value="1"/>
</dbReference>
<organism evidence="12 13">
    <name type="scientific">Hypsibius exemplaris</name>
    <name type="common">Freshwater tardigrade</name>
    <dbReference type="NCBI Taxonomy" id="2072580"/>
    <lineage>
        <taxon>Eukaryota</taxon>
        <taxon>Metazoa</taxon>
        <taxon>Ecdysozoa</taxon>
        <taxon>Tardigrada</taxon>
        <taxon>Eutardigrada</taxon>
        <taxon>Parachela</taxon>
        <taxon>Hypsibioidea</taxon>
        <taxon>Hypsibiidae</taxon>
        <taxon>Hypsibius</taxon>
    </lineage>
</organism>
<feature type="transmembrane region" description="Helical" evidence="10">
    <location>
        <begin position="94"/>
        <end position="113"/>
    </location>
</feature>
<evidence type="ECO:0000256" key="7">
    <source>
        <dbReference type="ARBA" id="ARBA00023136"/>
    </source>
</evidence>
<evidence type="ECO:0000313" key="12">
    <source>
        <dbReference type="EMBL" id="OQV17666.1"/>
    </source>
</evidence>
<evidence type="ECO:0000256" key="4">
    <source>
        <dbReference type="ARBA" id="ARBA00022927"/>
    </source>
</evidence>
<keyword evidence="7 10" id="KW-0472">Membrane</keyword>
<name>A0A1W0WR37_HYPEX</name>
<evidence type="ECO:0000313" key="13">
    <source>
        <dbReference type="Proteomes" id="UP000192578"/>
    </source>
</evidence>
<dbReference type="InterPro" id="IPR039899">
    <property type="entry name" value="BET1_SNARE"/>
</dbReference>
<accession>A0A1W0WR37</accession>
<dbReference type="AlphaFoldDB" id="A0A1W0WR37"/>
<keyword evidence="4" id="KW-0653">Protein transport</keyword>
<comment type="subcellular location">
    <subcellularLocation>
        <location evidence="8">Endomembrane system</location>
        <topology evidence="8">Single-pass type IV membrane protein</topology>
    </subcellularLocation>
    <subcellularLocation>
        <location evidence="1">Golgi apparatus membrane</location>
    </subcellularLocation>
</comment>
<dbReference type="OrthoDB" id="261831at2759"/>
<feature type="region of interest" description="Disordered" evidence="9">
    <location>
        <begin position="1"/>
        <end position="32"/>
    </location>
</feature>
<gene>
    <name evidence="12" type="ORF">BV898_08289</name>
</gene>
<evidence type="ECO:0000256" key="1">
    <source>
        <dbReference type="ARBA" id="ARBA00004394"/>
    </source>
</evidence>
<dbReference type="EMBL" id="MTYJ01000058">
    <property type="protein sequence ID" value="OQV17666.1"/>
    <property type="molecule type" value="Genomic_DNA"/>
</dbReference>
<keyword evidence="2" id="KW-0813">Transport</keyword>
<protein>
    <submittedName>
        <fullName evidence="12">BET1-like protein</fullName>
    </submittedName>
</protein>
<keyword evidence="5 10" id="KW-1133">Transmembrane helix</keyword>
<dbReference type="Gene3D" id="1.20.5.110">
    <property type="match status" value="1"/>
</dbReference>
<dbReference type="GO" id="GO:0000139">
    <property type="term" value="C:Golgi membrane"/>
    <property type="evidence" value="ECO:0007669"/>
    <property type="project" value="UniProtKB-SubCell"/>
</dbReference>